<comment type="caution">
    <text evidence="2">The sequence shown here is derived from an EMBL/GenBank/DDBJ whole genome shotgun (WGS) entry which is preliminary data.</text>
</comment>
<feature type="transmembrane region" description="Helical" evidence="1">
    <location>
        <begin position="6"/>
        <end position="25"/>
    </location>
</feature>
<evidence type="ECO:0000313" key="2">
    <source>
        <dbReference type="EMBL" id="MDV7178181.1"/>
    </source>
</evidence>
<reference evidence="2" key="1">
    <citation type="submission" date="2023-10" db="EMBL/GenBank/DDBJ databases">
        <title>Development of a sustainable strategy for remediation of hydrocarbon-contaminated territories based on the waste exchange concept.</title>
        <authorList>
            <person name="Krivoruchko A."/>
        </authorList>
    </citation>
    <scope>NUCLEOTIDE SEQUENCE</scope>
    <source>
        <strain evidence="2">IEGM 1325</strain>
    </source>
</reference>
<dbReference type="EMBL" id="JAWLUK010000028">
    <property type="protein sequence ID" value="MDV7178181.1"/>
    <property type="molecule type" value="Genomic_DNA"/>
</dbReference>
<gene>
    <name evidence="2" type="ORF">R4064_11180</name>
</gene>
<accession>A0AAP5T8S6</accession>
<keyword evidence="1" id="KW-0472">Membrane</keyword>
<keyword evidence="1" id="KW-1133">Transmembrane helix</keyword>
<organism evidence="2 3">
    <name type="scientific">Micrococcus yunnanensis</name>
    <dbReference type="NCBI Taxonomy" id="566027"/>
    <lineage>
        <taxon>Bacteria</taxon>
        <taxon>Bacillati</taxon>
        <taxon>Actinomycetota</taxon>
        <taxon>Actinomycetes</taxon>
        <taxon>Micrococcales</taxon>
        <taxon>Micrococcaceae</taxon>
        <taxon>Micrococcus</taxon>
    </lineage>
</organism>
<name>A0AAP5T8S6_9MICC</name>
<dbReference type="RefSeq" id="WP_036383545.1">
    <property type="nucleotide sequence ID" value="NZ_CP125290.1"/>
</dbReference>
<proteinExistence type="predicted"/>
<dbReference type="AlphaFoldDB" id="A0AAP5T8S6"/>
<dbReference type="Proteomes" id="UP001185728">
    <property type="component" value="Unassembled WGS sequence"/>
</dbReference>
<evidence type="ECO:0000313" key="3">
    <source>
        <dbReference type="Proteomes" id="UP001185728"/>
    </source>
</evidence>
<evidence type="ECO:0000256" key="1">
    <source>
        <dbReference type="SAM" id="Phobius"/>
    </source>
</evidence>
<keyword evidence="1" id="KW-0812">Transmembrane</keyword>
<protein>
    <submittedName>
        <fullName evidence="2">Uncharacterized protein</fullName>
    </submittedName>
</protein>
<sequence>MDAWIGVVGTLLGAVVGGGVAYLNGTRDRKLEARRDQEKRVTEVAGELLQIVDARERYVHGYLEVVGEFPHDGTPDGEEDPARKTLALLELYAPAPVTTAAREYVDLMDKWEAGWTWEATGNDVRAARERYISALRTFIGSDNPA</sequence>